<protein>
    <recommendedName>
        <fullName evidence="3">Lipoprotein</fullName>
    </recommendedName>
</protein>
<gene>
    <name evidence="1" type="ORF">O4G74_07340</name>
</gene>
<evidence type="ECO:0008006" key="3">
    <source>
        <dbReference type="Google" id="ProtNLM"/>
    </source>
</evidence>
<comment type="caution">
    <text evidence="1">The sequence shown here is derived from an EMBL/GenBank/DDBJ whole genome shotgun (WGS) entry which is preliminary data.</text>
</comment>
<dbReference type="Proteomes" id="UP001083770">
    <property type="component" value="Unassembled WGS sequence"/>
</dbReference>
<dbReference type="RefSeq" id="WP_269401989.1">
    <property type="nucleotide sequence ID" value="NZ_JAPWGW010000002.1"/>
</dbReference>
<name>A0ABT4LU08_9PROT</name>
<dbReference type="EMBL" id="JAPWGW010000002">
    <property type="protein sequence ID" value="MCZ4297867.1"/>
    <property type="molecule type" value="Genomic_DNA"/>
</dbReference>
<sequence>MRSLVLAAIGAFMLVGCETVPQEVNMQPSAFQTAVSRATSAWHPYAGIQDLSSMLETQTLSSAQRSRVLYERGRLRTENAIELPNAIQDLQQAAALQATVVPEDGATPVRSIPDTSSMIRIAEAKLQLSRARLAGLQTLPQWFDDKVAVSEVAEAADRYRNSGLAPDPFDAGLLEAGGYLCRSTSAGAGRWQLGENTAHLSDLDWCPVASPAASTPAASS</sequence>
<evidence type="ECO:0000313" key="1">
    <source>
        <dbReference type="EMBL" id="MCZ4297867.1"/>
    </source>
</evidence>
<organism evidence="1 2">
    <name type="scientific">Henriciella marina</name>
    <dbReference type="NCBI Taxonomy" id="453851"/>
    <lineage>
        <taxon>Bacteria</taxon>
        <taxon>Pseudomonadati</taxon>
        <taxon>Pseudomonadota</taxon>
        <taxon>Alphaproteobacteria</taxon>
        <taxon>Hyphomonadales</taxon>
        <taxon>Hyphomonadaceae</taxon>
        <taxon>Henriciella</taxon>
    </lineage>
</organism>
<keyword evidence="2" id="KW-1185">Reference proteome</keyword>
<evidence type="ECO:0000313" key="2">
    <source>
        <dbReference type="Proteomes" id="UP001083770"/>
    </source>
</evidence>
<reference evidence="1" key="1">
    <citation type="submission" date="2022-12" db="EMBL/GenBank/DDBJ databases">
        <title>Bacterial isolates from different developmental stages of Nematostella vectensis.</title>
        <authorList>
            <person name="Fraune S."/>
        </authorList>
    </citation>
    <scope>NUCLEOTIDE SEQUENCE</scope>
    <source>
        <strain evidence="1">G21632-S1</strain>
    </source>
</reference>
<dbReference type="PROSITE" id="PS51257">
    <property type="entry name" value="PROKAR_LIPOPROTEIN"/>
    <property type="match status" value="1"/>
</dbReference>
<proteinExistence type="predicted"/>
<accession>A0ABT4LU08</accession>